<evidence type="ECO:0000256" key="13">
    <source>
        <dbReference type="ARBA" id="ARBA00064647"/>
    </source>
</evidence>
<geneLocation type="mitochondrion" evidence="16"/>
<evidence type="ECO:0000256" key="14">
    <source>
        <dbReference type="RuleBase" id="RU003661"/>
    </source>
</evidence>
<name>A0A140G229_9TELE</name>
<dbReference type="GO" id="GO:0031966">
    <property type="term" value="C:mitochondrial membrane"/>
    <property type="evidence" value="ECO:0007669"/>
    <property type="project" value="UniProtKB-SubCell"/>
</dbReference>
<comment type="function">
    <text evidence="12">Subunit 8, of the mitochondrial membrane ATP synthase complex (F(1)F(0) ATP synthase or Complex V) that produces ATP from ADP in the presence of a proton gradient across the membrane which is generated by electron transport complexes of the respiratory chain. ATP synthase complex consist of a soluble F(1) head domain - the catalytic core - and a membrane F(1) domain - the membrane proton channel. These two domains are linked by a central stalk rotating inside the F(1) region and a stationary peripheral stalk. During catalysis, ATP synthesis in the catalytic domain of F(1) is coupled via a rotary mechanism of the central stalk subunits to proton translocation. In vivo, can only synthesize ATP although its ATP hydrolase activity can be activated artificially in vitro. Part of the complex F(0) domain.</text>
</comment>
<keyword evidence="10 15" id="KW-0472">Membrane</keyword>
<keyword evidence="5 14" id="KW-0812">Transmembrane</keyword>
<reference evidence="16" key="1">
    <citation type="submission" date="2015-11" db="EMBL/GenBank/DDBJ databases">
        <title>The first complete mitochondrial genome of the Polynemus dubius.</title>
        <authorList>
            <person name="Li J."/>
            <person name="Yu H."/>
            <person name="Ruan Z."/>
            <person name="Bian C."/>
        </authorList>
    </citation>
    <scope>NUCLEOTIDE SEQUENCE</scope>
</reference>
<evidence type="ECO:0000313" key="16">
    <source>
        <dbReference type="EMBL" id="AMM05673.1"/>
    </source>
</evidence>
<comment type="similarity">
    <text evidence="2 14">Belongs to the ATPase protein 8 family.</text>
</comment>
<proteinExistence type="inferred from homology"/>
<dbReference type="CTD" id="4509"/>
<dbReference type="PANTHER" id="PTHR39937:SF1">
    <property type="entry name" value="ATP SYNTHASE PROTEIN 8"/>
    <property type="match status" value="1"/>
</dbReference>
<evidence type="ECO:0000256" key="8">
    <source>
        <dbReference type="ARBA" id="ARBA00023065"/>
    </source>
</evidence>
<dbReference type="GeneID" id="27108374"/>
<accession>A0A140G229</accession>
<comment type="subcellular location">
    <subcellularLocation>
        <location evidence="1 14">Mitochondrion membrane</location>
        <topology evidence="1 14">Single-pass membrane protein</topology>
    </subcellularLocation>
</comment>
<keyword evidence="9 14" id="KW-0496">Mitochondrion</keyword>
<evidence type="ECO:0000256" key="9">
    <source>
        <dbReference type="ARBA" id="ARBA00023128"/>
    </source>
</evidence>
<keyword evidence="7 15" id="KW-1133">Transmembrane helix</keyword>
<dbReference type="InterPro" id="IPR001421">
    <property type="entry name" value="ATP8_metazoa"/>
</dbReference>
<protein>
    <recommendedName>
        <fullName evidence="14">ATP synthase complex subunit 8</fullName>
    </recommendedName>
</protein>
<sequence>MPQLNPAPWFYILIASWLILMTVVFPKILNYVFPNEPSTQDTIKAKKDSWLWPWH</sequence>
<evidence type="ECO:0000256" key="4">
    <source>
        <dbReference type="ARBA" id="ARBA00022547"/>
    </source>
</evidence>
<keyword evidence="6 14" id="KW-0375">Hydrogen ion transport</keyword>
<dbReference type="GO" id="GO:0015078">
    <property type="term" value="F:proton transmembrane transporter activity"/>
    <property type="evidence" value="ECO:0007669"/>
    <property type="project" value="InterPro"/>
</dbReference>
<evidence type="ECO:0000256" key="3">
    <source>
        <dbReference type="ARBA" id="ARBA00022448"/>
    </source>
</evidence>
<dbReference type="Pfam" id="PF00895">
    <property type="entry name" value="ATP-synt_8"/>
    <property type="match status" value="1"/>
</dbReference>
<keyword evidence="11" id="KW-0066">ATP synthesis</keyword>
<keyword evidence="8 14" id="KW-0406">Ion transport</keyword>
<evidence type="ECO:0000256" key="1">
    <source>
        <dbReference type="ARBA" id="ARBA00004304"/>
    </source>
</evidence>
<evidence type="ECO:0000256" key="5">
    <source>
        <dbReference type="ARBA" id="ARBA00022692"/>
    </source>
</evidence>
<dbReference type="EMBL" id="KU199001">
    <property type="protein sequence ID" value="AMM05673.1"/>
    <property type="molecule type" value="Genomic_DNA"/>
</dbReference>
<dbReference type="GO" id="GO:0045259">
    <property type="term" value="C:proton-transporting ATP synthase complex"/>
    <property type="evidence" value="ECO:0007669"/>
    <property type="project" value="UniProtKB-KW"/>
</dbReference>
<gene>
    <name evidence="16" type="primary">ATP8</name>
</gene>
<evidence type="ECO:0000256" key="10">
    <source>
        <dbReference type="ARBA" id="ARBA00023136"/>
    </source>
</evidence>
<dbReference type="AlphaFoldDB" id="A0A140G229"/>
<dbReference type="RefSeq" id="YP_009239467.1">
    <property type="nucleotide sequence ID" value="NC_029710.1"/>
</dbReference>
<dbReference type="InterPro" id="IPR050635">
    <property type="entry name" value="ATPase_protein_8"/>
</dbReference>
<organism evidence="16">
    <name type="scientific">Polynemus dubius</name>
    <name type="common">eastern paradise fish</name>
    <dbReference type="NCBI Taxonomy" id="1807190"/>
    <lineage>
        <taxon>Eukaryota</taxon>
        <taxon>Metazoa</taxon>
        <taxon>Chordata</taxon>
        <taxon>Craniata</taxon>
        <taxon>Vertebrata</taxon>
        <taxon>Euteleostomi</taxon>
        <taxon>Actinopterygii</taxon>
        <taxon>Neopterygii</taxon>
        <taxon>Teleostei</taxon>
        <taxon>Neoteleostei</taxon>
        <taxon>Acanthomorphata</taxon>
        <taxon>Carangaria</taxon>
        <taxon>Carangaria incertae sedis</taxon>
        <taxon>Polynemidae</taxon>
        <taxon>Polynemus</taxon>
    </lineage>
</organism>
<comment type="subunit">
    <text evidence="13">Component of the ATP synthase complex composed at least of ATP5F1A/subunit alpha, ATP5F1B/subunit beta, ATP5MC1/subunit c (homooctomer), MT-ATP6/subunit a, MT-ATP8/subunit 8, ATP5ME/subunit e, ATP5MF/subunit f, ATP5MG/subunit g, ATP5MK/subunit k, ATP5MJ/subunit j, ATP5F1C/subunit gamma, ATP5F1D/subunit delta, ATP5F1E/subunit epsilon, ATP5PF/subunit F6, ATP5PB/subunit b, ATP5PD/subunit d, ATP5PO/subunit OSCP. ATP synthase complex consists of a soluble F(1) head domain (subunits alpha(3) and beta(3)) - the catalytic core - and a membrane F(0) domain - the membrane proton channel (subunits c, a, 8, e, f, g, k and j). These two domains are linked by a central stalk (subunits gamma, delta, and epsilon) rotating inside the F1 region and a stationary peripheral stalk (subunits F6, b, d, and OSCP).</text>
</comment>
<feature type="transmembrane region" description="Helical" evidence="15">
    <location>
        <begin position="6"/>
        <end position="25"/>
    </location>
</feature>
<keyword evidence="4 14" id="KW-0138">CF(0)</keyword>
<dbReference type="GO" id="GO:0015986">
    <property type="term" value="P:proton motive force-driven ATP synthesis"/>
    <property type="evidence" value="ECO:0007669"/>
    <property type="project" value="InterPro"/>
</dbReference>
<evidence type="ECO:0000256" key="11">
    <source>
        <dbReference type="ARBA" id="ARBA00023310"/>
    </source>
</evidence>
<evidence type="ECO:0000256" key="2">
    <source>
        <dbReference type="ARBA" id="ARBA00008892"/>
    </source>
</evidence>
<keyword evidence="3 14" id="KW-0813">Transport</keyword>
<evidence type="ECO:0000256" key="15">
    <source>
        <dbReference type="SAM" id="Phobius"/>
    </source>
</evidence>
<dbReference type="PANTHER" id="PTHR39937">
    <property type="entry name" value="ATP SYNTHASE PROTEIN 8"/>
    <property type="match status" value="1"/>
</dbReference>
<evidence type="ECO:0000256" key="7">
    <source>
        <dbReference type="ARBA" id="ARBA00022989"/>
    </source>
</evidence>
<evidence type="ECO:0000256" key="12">
    <source>
        <dbReference type="ARBA" id="ARBA00053067"/>
    </source>
</evidence>
<evidence type="ECO:0000256" key="6">
    <source>
        <dbReference type="ARBA" id="ARBA00022781"/>
    </source>
</evidence>